<protein>
    <submittedName>
        <fullName evidence="2">Uncharacterized protein</fullName>
    </submittedName>
</protein>
<sequence length="67" mass="7396">MIKWIALGDILFGSTVLLYGYYNSLGEAVEYFGFAVTLIGGLLFLAIRTLEKRGDKGLSHSRNIPKS</sequence>
<keyword evidence="3" id="KW-1185">Reference proteome</keyword>
<keyword evidence="1" id="KW-1133">Transmembrane helix</keyword>
<reference evidence="2" key="1">
    <citation type="submission" date="2022-12" db="EMBL/GenBank/DDBJ databases">
        <title>Bacterial isolates from different developmental stages of Nematostella vectensis.</title>
        <authorList>
            <person name="Fraune S."/>
        </authorList>
    </citation>
    <scope>NUCLEOTIDE SEQUENCE</scope>
    <source>
        <strain evidence="2">G21630-S1</strain>
    </source>
</reference>
<proteinExistence type="predicted"/>
<evidence type="ECO:0000256" key="1">
    <source>
        <dbReference type="SAM" id="Phobius"/>
    </source>
</evidence>
<keyword evidence="1" id="KW-0812">Transmembrane</keyword>
<organism evidence="2 3">
    <name type="scientific">Kiloniella laminariae</name>
    <dbReference type="NCBI Taxonomy" id="454162"/>
    <lineage>
        <taxon>Bacteria</taxon>
        <taxon>Pseudomonadati</taxon>
        <taxon>Pseudomonadota</taxon>
        <taxon>Alphaproteobacteria</taxon>
        <taxon>Rhodospirillales</taxon>
        <taxon>Kiloniellaceae</taxon>
        <taxon>Kiloniella</taxon>
    </lineage>
</organism>
<evidence type="ECO:0000313" key="3">
    <source>
        <dbReference type="Proteomes" id="UP001069802"/>
    </source>
</evidence>
<comment type="caution">
    <text evidence="2">The sequence shown here is derived from an EMBL/GenBank/DDBJ whole genome shotgun (WGS) entry which is preliminary data.</text>
</comment>
<dbReference type="RefSeq" id="WP_269423415.1">
    <property type="nucleotide sequence ID" value="NZ_JAPWGY010000003.1"/>
</dbReference>
<name>A0ABT4LMQ8_9PROT</name>
<evidence type="ECO:0000313" key="2">
    <source>
        <dbReference type="EMBL" id="MCZ4281247.1"/>
    </source>
</evidence>
<gene>
    <name evidence="2" type="ORF">O4H49_10695</name>
</gene>
<dbReference type="Proteomes" id="UP001069802">
    <property type="component" value="Unassembled WGS sequence"/>
</dbReference>
<keyword evidence="1" id="KW-0472">Membrane</keyword>
<accession>A0ABT4LMQ8</accession>
<feature type="transmembrane region" description="Helical" evidence="1">
    <location>
        <begin position="28"/>
        <end position="47"/>
    </location>
</feature>
<feature type="transmembrane region" description="Helical" evidence="1">
    <location>
        <begin position="5"/>
        <end position="22"/>
    </location>
</feature>
<dbReference type="EMBL" id="JAPWGY010000003">
    <property type="protein sequence ID" value="MCZ4281247.1"/>
    <property type="molecule type" value="Genomic_DNA"/>
</dbReference>